<evidence type="ECO:0000313" key="1">
    <source>
        <dbReference type="EMBL" id="EFH93746.1"/>
    </source>
</evidence>
<evidence type="ECO:0008006" key="2">
    <source>
        <dbReference type="Google" id="ProtNLM"/>
    </source>
</evidence>
<proteinExistence type="predicted"/>
<dbReference type="EMBL" id="ACHM02000001">
    <property type="protein sequence ID" value="EFH93746.1"/>
    <property type="molecule type" value="Genomic_DNA"/>
</dbReference>
<reference evidence="1" key="1">
    <citation type="submission" date="2010-05" db="EMBL/GenBank/DDBJ databases">
        <authorList>
            <person name="Muzny D."/>
            <person name="Qin X."/>
            <person name="Buhay C."/>
            <person name="Dugan-Rocha S."/>
            <person name="Ding Y."/>
            <person name="Chen G."/>
            <person name="Hawes A."/>
            <person name="Holder M."/>
            <person name="Jhangiani S."/>
            <person name="Johnson A."/>
            <person name="Khan Z."/>
            <person name="Li Z."/>
            <person name="Liu W."/>
            <person name="Liu X."/>
            <person name="Perez L."/>
            <person name="Shen H."/>
            <person name="Wang Q."/>
            <person name="Watt J."/>
            <person name="Xi L."/>
            <person name="Xin Y."/>
            <person name="Zhou J."/>
            <person name="Deng J."/>
            <person name="Jiang H."/>
            <person name="Liu Y."/>
            <person name="Qu J."/>
            <person name="Song X.-Z."/>
            <person name="Zhang L."/>
            <person name="Villasana D."/>
            <person name="Johnson A."/>
            <person name="Liu J."/>
            <person name="Liyanage D."/>
            <person name="Lorensuhewa L."/>
            <person name="Robinson T."/>
            <person name="Song A."/>
            <person name="Song B.-B."/>
            <person name="Dinh H."/>
            <person name="Thornton R."/>
            <person name="Coyle M."/>
            <person name="Francisco L."/>
            <person name="Jackson L."/>
            <person name="Javaid M."/>
            <person name="Korchina V."/>
            <person name="Kovar C."/>
            <person name="Mata R."/>
            <person name="Mathew T."/>
            <person name="Ngo R."/>
            <person name="Nguyen L."/>
            <person name="Nguyen N."/>
            <person name="Okwuonu G."/>
            <person name="Ongeri F."/>
            <person name="Pham C."/>
            <person name="Simmons D."/>
            <person name="Wilczek-Boney K."/>
            <person name="Hale W."/>
            <person name="Jakkamsetti A."/>
            <person name="Pham P."/>
            <person name="Ruth R."/>
            <person name="San Lucas F."/>
            <person name="Warren J."/>
            <person name="Zhang J."/>
            <person name="Zhao Z."/>
            <person name="Zhou C."/>
            <person name="Zhu D."/>
            <person name="Lee S."/>
            <person name="Bess C."/>
            <person name="Blankenburg K."/>
            <person name="Forbes L."/>
            <person name="Fu Q."/>
            <person name="Gubbala S."/>
            <person name="Hirani K."/>
            <person name="Jayaseelan J.C."/>
            <person name="Lara F."/>
            <person name="Munidasa M."/>
            <person name="Palculict T."/>
            <person name="Patil S."/>
            <person name="Pu L.-L."/>
            <person name="Saada N."/>
            <person name="Tang L."/>
            <person name="Weissenberger G."/>
            <person name="Zhu Y."/>
            <person name="Hemphill L."/>
            <person name="Shang Y."/>
            <person name="Youmans B."/>
            <person name="Ayvaz T."/>
            <person name="Ross M."/>
            <person name="Santibanez J."/>
            <person name="Aqrawi P."/>
            <person name="Gross S."/>
            <person name="Joshi V."/>
            <person name="Fowler G."/>
            <person name="Nazareth L."/>
            <person name="Reid J."/>
            <person name="Worley K."/>
            <person name="Petrosino J."/>
            <person name="Highlander S."/>
            <person name="Gibbs R."/>
        </authorList>
    </citation>
    <scope>NUCLEOTIDE SEQUENCE [LARGE SCALE GENOMIC DNA]</scope>
    <source>
        <strain evidence="1">ATCC 53516</strain>
    </source>
</reference>
<name>D6S6P2_FINMA</name>
<sequence>METVALLSKLDVDDHIKIEFGEDEISEIEFSKGPTYKEIQKFVLEKYGFKVSNLYIAQVKRKNGLIERKNYNVSKKEKKDQVITHCPPEKEKAIEEALKWFGIKKD</sequence>
<comment type="caution">
    <text evidence="1">The sequence shown here is derived from an EMBL/GenBank/DDBJ whole genome shotgun (WGS) entry which is preliminary data.</text>
</comment>
<dbReference type="STRING" id="525282.HMPREF0391_10114"/>
<dbReference type="eggNOG" id="COG2265">
    <property type="taxonomic scope" value="Bacteria"/>
</dbReference>
<dbReference type="AlphaFoldDB" id="D6S6P2"/>
<dbReference type="Proteomes" id="UP000004063">
    <property type="component" value="Chromosome"/>
</dbReference>
<organism evidence="1">
    <name type="scientific">Finegoldia magna ATCC 53516</name>
    <dbReference type="NCBI Taxonomy" id="525282"/>
    <lineage>
        <taxon>Bacteria</taxon>
        <taxon>Bacillati</taxon>
        <taxon>Bacillota</taxon>
        <taxon>Tissierellia</taxon>
        <taxon>Tissierellales</taxon>
        <taxon>Peptoniphilaceae</taxon>
        <taxon>Finegoldia</taxon>
    </lineage>
</organism>
<protein>
    <recommendedName>
        <fullName evidence="2">23S rRNA methyltransferase</fullName>
    </recommendedName>
</protein>
<accession>D6S6P2</accession>
<dbReference type="HOGENOM" id="CLU_142888_0_0_9"/>
<gene>
    <name evidence="1" type="ORF">HMPREF0391_10114</name>
</gene>